<dbReference type="EMBL" id="BAABDK010000031">
    <property type="protein sequence ID" value="GAA4049221.1"/>
    <property type="molecule type" value="Genomic_DNA"/>
</dbReference>
<dbReference type="Pfam" id="PF00041">
    <property type="entry name" value="fn3"/>
    <property type="match status" value="1"/>
</dbReference>
<dbReference type="Pfam" id="PF18962">
    <property type="entry name" value="Por_Secre_tail"/>
    <property type="match status" value="1"/>
</dbReference>
<protein>
    <recommendedName>
        <fullName evidence="6">Fibronectin type-III domain-containing protein</fullName>
    </recommendedName>
</protein>
<keyword evidence="5" id="KW-0966">Cell projection</keyword>
<dbReference type="PROSITE" id="PS50194">
    <property type="entry name" value="FILAMIN_REPEAT"/>
    <property type="match status" value="1"/>
</dbReference>
<dbReference type="InterPro" id="IPR017868">
    <property type="entry name" value="Filamin/ABP280_repeat-like"/>
</dbReference>
<dbReference type="NCBIfam" id="NF012200">
    <property type="entry name" value="choice_anch_D"/>
    <property type="match status" value="3"/>
</dbReference>
<dbReference type="InterPro" id="IPR013783">
    <property type="entry name" value="Ig-like_fold"/>
</dbReference>
<evidence type="ECO:0000313" key="7">
    <source>
        <dbReference type="EMBL" id="GAA4049221.1"/>
    </source>
</evidence>
<comment type="caution">
    <text evidence="7">The sequence shown here is derived from an EMBL/GenBank/DDBJ whole genome shotgun (WGS) entry which is preliminary data.</text>
</comment>
<evidence type="ECO:0000256" key="2">
    <source>
        <dbReference type="ARBA" id="ARBA00004496"/>
    </source>
</evidence>
<evidence type="ECO:0000259" key="6">
    <source>
        <dbReference type="PROSITE" id="PS50853"/>
    </source>
</evidence>
<dbReference type="Proteomes" id="UP001501469">
    <property type="component" value="Unassembled WGS sequence"/>
</dbReference>
<dbReference type="Pfam" id="PF14339">
    <property type="entry name" value="DUF4394"/>
    <property type="match status" value="1"/>
</dbReference>
<evidence type="ECO:0000313" key="8">
    <source>
        <dbReference type="Proteomes" id="UP001501469"/>
    </source>
</evidence>
<evidence type="ECO:0000256" key="4">
    <source>
        <dbReference type="ARBA" id="ARBA00023069"/>
    </source>
</evidence>
<gene>
    <name evidence="7" type="ORF">GCM10022409_39720</name>
</gene>
<keyword evidence="8" id="KW-1185">Reference proteome</keyword>
<dbReference type="Pfam" id="PF22544">
    <property type="entry name" value="HYDIN_VesB_CFA65-like_Ig"/>
    <property type="match status" value="2"/>
</dbReference>
<dbReference type="SUPFAM" id="SSF49265">
    <property type="entry name" value="Fibronectin type III"/>
    <property type="match status" value="1"/>
</dbReference>
<dbReference type="PANTHER" id="PTHR45912:SF3">
    <property type="entry name" value="CILIA- AND FLAGELLA-ASSOCIATED PROTEIN 47"/>
    <property type="match status" value="1"/>
</dbReference>
<dbReference type="InterPro" id="IPR026444">
    <property type="entry name" value="Secre_tail"/>
</dbReference>
<dbReference type="PANTHER" id="PTHR45912">
    <property type="entry name" value="CILIA- AND FLAGELLA-ASSOCIATED PROTEIN 47"/>
    <property type="match status" value="1"/>
</dbReference>
<reference evidence="8" key="1">
    <citation type="journal article" date="2019" name="Int. J. Syst. Evol. Microbiol.">
        <title>The Global Catalogue of Microorganisms (GCM) 10K type strain sequencing project: providing services to taxonomists for standard genome sequencing and annotation.</title>
        <authorList>
            <consortium name="The Broad Institute Genomics Platform"/>
            <consortium name="The Broad Institute Genome Sequencing Center for Infectious Disease"/>
            <person name="Wu L."/>
            <person name="Ma J."/>
        </authorList>
    </citation>
    <scope>NUCLEOTIDE SEQUENCE [LARGE SCALE GENOMIC DNA]</scope>
    <source>
        <strain evidence="8">JCM 17225</strain>
    </source>
</reference>
<dbReference type="SMART" id="SM00060">
    <property type="entry name" value="FN3"/>
    <property type="match status" value="2"/>
</dbReference>
<name>A0ABP7UPK6_9BACT</name>
<evidence type="ECO:0000256" key="1">
    <source>
        <dbReference type="ARBA" id="ARBA00004138"/>
    </source>
</evidence>
<evidence type="ECO:0000256" key="3">
    <source>
        <dbReference type="ARBA" id="ARBA00022490"/>
    </source>
</evidence>
<dbReference type="CDD" id="cd00063">
    <property type="entry name" value="FN3"/>
    <property type="match status" value="1"/>
</dbReference>
<proteinExistence type="predicted"/>
<dbReference type="InterPro" id="IPR003961">
    <property type="entry name" value="FN3_dom"/>
</dbReference>
<dbReference type="InterPro" id="IPR036116">
    <property type="entry name" value="FN3_sf"/>
</dbReference>
<dbReference type="InterPro" id="IPR025507">
    <property type="entry name" value="DUF4394"/>
</dbReference>
<dbReference type="NCBIfam" id="TIGR04183">
    <property type="entry name" value="Por_Secre_tail"/>
    <property type="match status" value="1"/>
</dbReference>
<dbReference type="Gene3D" id="2.60.40.10">
    <property type="entry name" value="Immunoglobulins"/>
    <property type="match status" value="5"/>
</dbReference>
<sequence length="1500" mass="151279">MLAGSAAQAQTTLYGLGTLTQNVSAGNPFFPPGGVAGDQGLVAFDPASGSPTSFPLRIVGLQSDERLVGIAFRPSTGQLYGLARTAADEVQFYIVNTYPVGPTAPAVYDVQVTPVNPVGSPRTSLALGGPAERVSFSFNPVADLVRVVSTNNANYRLSPTTGAVVTTGGADGPLAYAPGDPRASTDPRIETVAYTNAVRGSTSTVLYDVDVRNQNSAPFGILSSQNPPDSGTLNTIDSVRLQSNGNFFGILPTALISIDIYSTGTFNKGYLVEVTPPNSSGLSSSNLYDFSLPANPASPNDPANTFPPGSATNKRTLVDNSPFRPLNIIDFAIAPRATIISLVPNSAEVGTAGLTVTVNGTGFMNGATVQFNASDRATTFVSVQQLTVALTAADLATVGSYNVTVTNPPFPGVPSAPATFTVTPTCAAPTNLATSSITSNSATVSFTGNGSATSYTVTTLPATTTQLLPASATSVNLTGLAPNTSYTVSITTTCPSGTTSPATIMFTTGSAAGTLAVSQGGTSYPSGGTAYNFGNQTLNTTSTPVSFTLTNSGSDALTISGITTTGDYAVTGTAPTTVPAGGTATVNVTFTPTATGTRNGTLVITSNAANGATYTVNLTGNGQSAPAATLAVTQGSTSYPSGGTAYNFGTQTVNTTSPAVSFTLTNSGTSALTISGITTTGDYAVSGTAPTTVAANGGTATVNVTFTPTATGTRAGTLVISSNDSNGATYTVNLTGNGQAATPNPQIAVSQGSTGIANGGTFSGFASTQQGSTSAPVTFTISNSSTTDALTLGAFTFSGPYALSGTAPTSVAPNGTATFSVTFSPTGTGTNTGSVSIANNSQTNNPYVINFSGQGTSQDLVVSTPQAVQGSYRNVTIVGPNGVATLSGTLTVSGTLAVQAGGSLIQNCQTINGAGNFDLQAGGAIAICDPAGIATSGTSGAVQVTGTRSFSSQASYLYNGTVNQVTGPGLPAQVLNLGVQNTANVTLSQAVAVTGVVRLQAGNLSTGGQTLTLLSSAGSTALVDNSGGVVIGTATVQRSINSPNAGLGYRHYSSPVANSTVGDLSTATYTPVVNPAYNSVGSSATPFPTVFGFEESRITTSGNTPRTVDFDKGYFSPNSLSDLLEVTRGYTVNIPGTETVDFVGNLNNGPLTTLTLTRGSQTESGYHLRGNPYPSPLDWAKVIAGGRAVNIENALYVFKSSGQYSGTYTSYVNGQATNSGTNVLPLAQGFFVRVLAGQSTGSIAFTNADRLTTPDNTPFQRSTVDSRPQLTLALGNGSTRTQAVVYFEGGATVGFDRAFDARSLGSPNGLLLATETPTAEQLSINGQPLLTGADVLVPLQLATSTAGSYTLAVDKLANLPTGYHAYLRDALTGTYTDLAITTSLNLSLAGNAPASGRYAVLFSTQPRVLATAPAALAQLASVYPNPAHGTATLLLPMALRGTAATTISVVDNLGRTVLTRTLAAGAAETLELPLGGLATGVYSVQARTAVGLVAKRLVVQ</sequence>
<dbReference type="PROSITE" id="PS50853">
    <property type="entry name" value="FN3"/>
    <property type="match status" value="1"/>
</dbReference>
<comment type="subcellular location">
    <subcellularLocation>
        <location evidence="1">Cell projection</location>
        <location evidence="1">Cilium</location>
    </subcellularLocation>
    <subcellularLocation>
        <location evidence="2">Cytoplasm</location>
    </subcellularLocation>
</comment>
<organism evidence="7 8">
    <name type="scientific">Hymenobacter glaciei</name>
    <dbReference type="NCBI Taxonomy" id="877209"/>
    <lineage>
        <taxon>Bacteria</taxon>
        <taxon>Pseudomonadati</taxon>
        <taxon>Bacteroidota</taxon>
        <taxon>Cytophagia</taxon>
        <taxon>Cytophagales</taxon>
        <taxon>Hymenobacteraceae</taxon>
        <taxon>Hymenobacter</taxon>
    </lineage>
</organism>
<accession>A0ABP7UPK6</accession>
<feature type="domain" description="Fibronectin type-III" evidence="6">
    <location>
        <begin position="428"/>
        <end position="513"/>
    </location>
</feature>
<dbReference type="InterPro" id="IPR014756">
    <property type="entry name" value="Ig_E-set"/>
</dbReference>
<keyword evidence="4" id="KW-0969">Cilium</keyword>
<evidence type="ECO:0000256" key="5">
    <source>
        <dbReference type="ARBA" id="ARBA00023273"/>
    </source>
</evidence>
<keyword evidence="3" id="KW-0963">Cytoplasm</keyword>
<dbReference type="SUPFAM" id="SSF81296">
    <property type="entry name" value="E set domains"/>
    <property type="match status" value="1"/>
</dbReference>
<dbReference type="InterPro" id="IPR053879">
    <property type="entry name" value="HYDIN_VesB_CFA65-like_Ig"/>
</dbReference>